<dbReference type="KEGG" id="chq:AQ619_11895"/>
<dbReference type="OrthoDB" id="9795789at2"/>
<dbReference type="RefSeq" id="WP_062147711.1">
    <property type="nucleotide sequence ID" value="NZ_CP013002.1"/>
</dbReference>
<dbReference type="STRING" id="69395.AQ619_11895"/>
<keyword evidence="2" id="KW-1185">Reference proteome</keyword>
<organism evidence="1 2">
    <name type="scientific">Caulobacter henricii</name>
    <dbReference type="NCBI Taxonomy" id="69395"/>
    <lineage>
        <taxon>Bacteria</taxon>
        <taxon>Pseudomonadati</taxon>
        <taxon>Pseudomonadota</taxon>
        <taxon>Alphaproteobacteria</taxon>
        <taxon>Caulobacterales</taxon>
        <taxon>Caulobacteraceae</taxon>
        <taxon>Caulobacter</taxon>
    </lineage>
</organism>
<dbReference type="AlphaFoldDB" id="A0A0P0P0Y0"/>
<dbReference type="Gene3D" id="3.40.50.450">
    <property type="match status" value="1"/>
</dbReference>
<evidence type="ECO:0000313" key="2">
    <source>
        <dbReference type="Proteomes" id="UP000056905"/>
    </source>
</evidence>
<sequence length="187" mass="20434">MRPVRSIWLAGPDVWLPDFVAQSARQRAFCIDAGFSGLTPEPPPLNGNQGSEVEARELYAARMARLRQADAGVVNLTPWRGPSADPGAAFEAGVLAGLGRPVFGYLNVPDESQAEYVDRVESFIGAQRDEAGVWRDGDGCVVEDYGLPETVMLWAEVRRLFVIVTGDPLRDLTGLELCLEALRLYAE</sequence>
<proteinExistence type="predicted"/>
<reference evidence="1 2" key="1">
    <citation type="submission" date="2015-10" db="EMBL/GenBank/DDBJ databases">
        <title>Conservation of the essential genome among Caulobacter and Brevundimonas species.</title>
        <authorList>
            <person name="Scott D."/>
            <person name="Ely B."/>
        </authorList>
    </citation>
    <scope>NUCLEOTIDE SEQUENCE [LARGE SCALE GENOMIC DNA]</scope>
    <source>
        <strain evidence="1 2">CB4</strain>
    </source>
</reference>
<evidence type="ECO:0000313" key="1">
    <source>
        <dbReference type="EMBL" id="ALL13982.1"/>
    </source>
</evidence>
<dbReference type="InterPro" id="IPR007710">
    <property type="entry name" value="Nucleoside_deoxyribTrfase"/>
</dbReference>
<dbReference type="EMBL" id="CP013002">
    <property type="protein sequence ID" value="ALL13982.1"/>
    <property type="molecule type" value="Genomic_DNA"/>
</dbReference>
<gene>
    <name evidence="1" type="ORF">AQ619_11895</name>
</gene>
<name>A0A0P0P0Y0_9CAUL</name>
<dbReference type="SUPFAM" id="SSF52309">
    <property type="entry name" value="N-(deoxy)ribosyltransferase-like"/>
    <property type="match status" value="1"/>
</dbReference>
<accession>A0A0P0P0Y0</accession>
<dbReference type="Proteomes" id="UP000056905">
    <property type="component" value="Chromosome"/>
</dbReference>
<dbReference type="Pfam" id="PF05014">
    <property type="entry name" value="Nuc_deoxyrib_tr"/>
    <property type="match status" value="1"/>
</dbReference>
<dbReference type="GO" id="GO:0016740">
    <property type="term" value="F:transferase activity"/>
    <property type="evidence" value="ECO:0007669"/>
    <property type="project" value="UniProtKB-KW"/>
</dbReference>
<protein>
    <submittedName>
        <fullName evidence="1">Nucleoside 2-deoxyribosyltransferase</fullName>
    </submittedName>
</protein>
<keyword evidence="1" id="KW-0808">Transferase</keyword>